<keyword evidence="3" id="KW-1185">Reference proteome</keyword>
<keyword evidence="1" id="KW-1133">Transmembrane helix</keyword>
<feature type="transmembrane region" description="Helical" evidence="1">
    <location>
        <begin position="32"/>
        <end position="52"/>
    </location>
</feature>
<gene>
    <name evidence="2" type="ORF">BDV34DRAFT_147902</name>
</gene>
<organism evidence="2 3">
    <name type="scientific">Aspergillus parasiticus</name>
    <dbReference type="NCBI Taxonomy" id="5067"/>
    <lineage>
        <taxon>Eukaryota</taxon>
        <taxon>Fungi</taxon>
        <taxon>Dikarya</taxon>
        <taxon>Ascomycota</taxon>
        <taxon>Pezizomycotina</taxon>
        <taxon>Eurotiomycetes</taxon>
        <taxon>Eurotiomycetidae</taxon>
        <taxon>Eurotiales</taxon>
        <taxon>Aspergillaceae</taxon>
        <taxon>Aspergillus</taxon>
        <taxon>Aspergillus subgen. Circumdati</taxon>
    </lineage>
</organism>
<reference evidence="2 3" key="1">
    <citation type="submission" date="2019-04" db="EMBL/GenBank/DDBJ databases">
        <title>Fungal friends and foes A comparative genomics study of 23 Aspergillus species from section Flavi.</title>
        <authorList>
            <consortium name="DOE Joint Genome Institute"/>
            <person name="Kjaerbolling I."/>
            <person name="Vesth T.C."/>
            <person name="Frisvad J.C."/>
            <person name="Nybo J.L."/>
            <person name="Theobald S."/>
            <person name="Kildgaard S."/>
            <person name="Petersen T.I."/>
            <person name="Kuo A."/>
            <person name="Sato A."/>
            <person name="Lyhne E.K."/>
            <person name="Kogle M.E."/>
            <person name="Wiebenga A."/>
            <person name="Kun R.S."/>
            <person name="Lubbers R.J."/>
            <person name="Makela M.R."/>
            <person name="Barry K."/>
            <person name="Chovatia M."/>
            <person name="Clum A."/>
            <person name="Daum C."/>
            <person name="Haridas S."/>
            <person name="He G."/>
            <person name="LaButti K."/>
            <person name="Lipzen A."/>
            <person name="Mondo S."/>
            <person name="Pangilinan J."/>
            <person name="Riley R."/>
            <person name="Salamov A."/>
            <person name="Simmons B.A."/>
            <person name="Magnuson J.K."/>
            <person name="Henrissat B."/>
            <person name="Mortensen U.H."/>
            <person name="Larsen T.O."/>
            <person name="De vries R.P."/>
            <person name="Grigoriev I.V."/>
            <person name="Machida M."/>
            <person name="Baker S.E."/>
            <person name="Andersen M.R."/>
        </authorList>
    </citation>
    <scope>NUCLEOTIDE SEQUENCE [LARGE SCALE GENOMIC DNA]</scope>
    <source>
        <strain evidence="2 3">CBS 117618</strain>
    </source>
</reference>
<protein>
    <submittedName>
        <fullName evidence="2">Uncharacterized protein</fullName>
    </submittedName>
</protein>
<dbReference type="EMBL" id="ML735001">
    <property type="protein sequence ID" value="KAB8202682.1"/>
    <property type="molecule type" value="Genomic_DNA"/>
</dbReference>
<evidence type="ECO:0000313" key="2">
    <source>
        <dbReference type="EMBL" id="KAB8202682.1"/>
    </source>
</evidence>
<evidence type="ECO:0000256" key="1">
    <source>
        <dbReference type="SAM" id="Phobius"/>
    </source>
</evidence>
<dbReference type="Proteomes" id="UP000326532">
    <property type="component" value="Unassembled WGS sequence"/>
</dbReference>
<proteinExistence type="predicted"/>
<name>A0A5N6DBR9_ASPPA</name>
<sequence>MQSLYPFVGETHVPRPELPPKLMQRVPSRGSILLLIFYSLVHRCAWLILRLYQ</sequence>
<dbReference type="AlphaFoldDB" id="A0A5N6DBR9"/>
<evidence type="ECO:0000313" key="3">
    <source>
        <dbReference type="Proteomes" id="UP000326532"/>
    </source>
</evidence>
<dbReference type="VEuPathDB" id="FungiDB:BDV34DRAFT_147902"/>
<keyword evidence="1" id="KW-0472">Membrane</keyword>
<accession>A0A5N6DBR9</accession>
<keyword evidence="1" id="KW-0812">Transmembrane</keyword>